<evidence type="ECO:0000256" key="7">
    <source>
        <dbReference type="ARBA" id="ARBA00023235"/>
    </source>
</evidence>
<dbReference type="RefSeq" id="WP_070319293.1">
    <property type="nucleotide sequence ID" value="NZ_CP194061.1"/>
</dbReference>
<feature type="compositionally biased region" description="Low complexity" evidence="8">
    <location>
        <begin position="101"/>
        <end position="110"/>
    </location>
</feature>
<evidence type="ECO:0000313" key="12">
    <source>
        <dbReference type="Proteomes" id="UP001240250"/>
    </source>
</evidence>
<evidence type="ECO:0000313" key="11">
    <source>
        <dbReference type="EMBL" id="MDQ0426013.1"/>
    </source>
</evidence>
<evidence type="ECO:0000256" key="5">
    <source>
        <dbReference type="ARBA" id="ARBA00022989"/>
    </source>
</evidence>
<gene>
    <name evidence="11" type="ORF">JO380_002394</name>
</gene>
<protein>
    <submittedName>
        <fullName evidence="11">Lycopene cyclase domain-containing protein</fullName>
    </submittedName>
</protein>
<evidence type="ECO:0000256" key="9">
    <source>
        <dbReference type="SAM" id="Phobius"/>
    </source>
</evidence>
<dbReference type="InterPro" id="IPR017825">
    <property type="entry name" value="Lycopene_cyclase_dom"/>
</dbReference>
<accession>A0ABU0GL12</accession>
<feature type="transmembrane region" description="Helical" evidence="9">
    <location>
        <begin position="74"/>
        <end position="92"/>
    </location>
</feature>
<comment type="caution">
    <text evidence="11">The sequence shown here is derived from an EMBL/GenBank/DDBJ whole genome shotgun (WGS) entry which is preliminary data.</text>
</comment>
<dbReference type="Proteomes" id="UP001240250">
    <property type="component" value="Unassembled WGS sequence"/>
</dbReference>
<evidence type="ECO:0000256" key="1">
    <source>
        <dbReference type="ARBA" id="ARBA00004141"/>
    </source>
</evidence>
<evidence type="ECO:0000256" key="8">
    <source>
        <dbReference type="SAM" id="MobiDB-lite"/>
    </source>
</evidence>
<evidence type="ECO:0000256" key="6">
    <source>
        <dbReference type="ARBA" id="ARBA00023136"/>
    </source>
</evidence>
<keyword evidence="7" id="KW-0413">Isomerase</keyword>
<feature type="domain" description="Lycopene cyclase" evidence="10">
    <location>
        <begin position="5"/>
        <end position="87"/>
    </location>
</feature>
<feature type="region of interest" description="Disordered" evidence="8">
    <location>
        <begin position="97"/>
        <end position="120"/>
    </location>
</feature>
<feature type="transmembrane region" description="Helical" evidence="9">
    <location>
        <begin position="29"/>
        <end position="54"/>
    </location>
</feature>
<dbReference type="Pfam" id="PF18916">
    <property type="entry name" value="Lycopene_cyc"/>
    <property type="match status" value="1"/>
</dbReference>
<comment type="pathway">
    <text evidence="2">Carotenoid biosynthesis.</text>
</comment>
<keyword evidence="6 9" id="KW-0472">Membrane</keyword>
<dbReference type="NCBIfam" id="TIGR03462">
    <property type="entry name" value="CarR_dom_SF"/>
    <property type="match status" value="1"/>
</dbReference>
<feature type="transmembrane region" description="Helical" evidence="9">
    <location>
        <begin position="6"/>
        <end position="22"/>
    </location>
</feature>
<dbReference type="EMBL" id="JAUSVM010000001">
    <property type="protein sequence ID" value="MDQ0426013.1"/>
    <property type="molecule type" value="Genomic_DNA"/>
</dbReference>
<comment type="subcellular location">
    <subcellularLocation>
        <location evidence="1">Membrane</location>
        <topology evidence="1">Multi-pass membrane protein</topology>
    </subcellularLocation>
</comment>
<reference evidence="11 12" key="1">
    <citation type="submission" date="2023-07" db="EMBL/GenBank/DDBJ databases">
        <title>Sequencing the genomes of 1000 actinobacteria strains.</title>
        <authorList>
            <person name="Klenk H.-P."/>
        </authorList>
    </citation>
    <scope>NUCLEOTIDE SEQUENCE [LARGE SCALE GENOMIC DNA]</scope>
    <source>
        <strain evidence="11 12">DSM 14785</strain>
    </source>
</reference>
<sequence>MTNIVMNVLVLVALTAVSWPVLRRMRGWPLLWASVHVCLLTMVFDTIMIDVGLYEYATDKILGVYVWGAPLEDFAYAIAAAVFVPVLWVVLGRSPRTSSHARAAATGPAAPSGLDDEVAG</sequence>
<proteinExistence type="predicted"/>
<keyword evidence="3 9" id="KW-0812">Transmembrane</keyword>
<evidence type="ECO:0000256" key="3">
    <source>
        <dbReference type="ARBA" id="ARBA00022692"/>
    </source>
</evidence>
<keyword evidence="4" id="KW-0125">Carotenoid biosynthesis</keyword>
<evidence type="ECO:0000259" key="10">
    <source>
        <dbReference type="Pfam" id="PF18916"/>
    </source>
</evidence>
<keyword evidence="12" id="KW-1185">Reference proteome</keyword>
<name>A0ABU0GL12_9CELL</name>
<organism evidence="11 12">
    <name type="scientific">Cellulomonas iranensis</name>
    <dbReference type="NCBI Taxonomy" id="76862"/>
    <lineage>
        <taxon>Bacteria</taxon>
        <taxon>Bacillati</taxon>
        <taxon>Actinomycetota</taxon>
        <taxon>Actinomycetes</taxon>
        <taxon>Micrococcales</taxon>
        <taxon>Cellulomonadaceae</taxon>
        <taxon>Cellulomonas</taxon>
    </lineage>
</organism>
<keyword evidence="5 9" id="KW-1133">Transmembrane helix</keyword>
<evidence type="ECO:0000256" key="4">
    <source>
        <dbReference type="ARBA" id="ARBA00022746"/>
    </source>
</evidence>
<evidence type="ECO:0000256" key="2">
    <source>
        <dbReference type="ARBA" id="ARBA00004829"/>
    </source>
</evidence>